<protein>
    <submittedName>
        <fullName evidence="2">Uncharacterized protein</fullName>
    </submittedName>
</protein>
<evidence type="ECO:0000313" key="2">
    <source>
        <dbReference type="EMBL" id="SEP04800.1"/>
    </source>
</evidence>
<keyword evidence="3" id="KW-1185">Reference proteome</keyword>
<accession>A0A1H8UNK5</accession>
<gene>
    <name evidence="2" type="ORF">SAMN04488052_107121</name>
</gene>
<sequence>MGGSRTTLQVHPVSHYAVSERDPRLGLGLLSVVTGVVLVLNPPMIPEFSATSVSTLQPTTTQHVMEWRPQGPPPWGDVDQFTPEEVDEAPAAVAAGSAERTSGSEARARPER</sequence>
<dbReference type="EMBL" id="FOEG01000007">
    <property type="protein sequence ID" value="SEP04800.1"/>
    <property type="molecule type" value="Genomic_DNA"/>
</dbReference>
<dbReference type="STRING" id="406100.SAMN04488052_107121"/>
<evidence type="ECO:0000256" key="1">
    <source>
        <dbReference type="SAM" id="MobiDB-lite"/>
    </source>
</evidence>
<evidence type="ECO:0000313" key="3">
    <source>
        <dbReference type="Proteomes" id="UP000199657"/>
    </source>
</evidence>
<proteinExistence type="predicted"/>
<dbReference type="AlphaFoldDB" id="A0A1H8UNK5"/>
<feature type="compositionally biased region" description="Low complexity" evidence="1">
    <location>
        <begin position="89"/>
        <end position="99"/>
    </location>
</feature>
<name>A0A1H8UNK5_9GAMM</name>
<dbReference type="Proteomes" id="UP000199657">
    <property type="component" value="Unassembled WGS sequence"/>
</dbReference>
<organism evidence="2 3">
    <name type="scientific">Aquisalimonas asiatica</name>
    <dbReference type="NCBI Taxonomy" id="406100"/>
    <lineage>
        <taxon>Bacteria</taxon>
        <taxon>Pseudomonadati</taxon>
        <taxon>Pseudomonadota</taxon>
        <taxon>Gammaproteobacteria</taxon>
        <taxon>Chromatiales</taxon>
        <taxon>Ectothiorhodospiraceae</taxon>
        <taxon>Aquisalimonas</taxon>
    </lineage>
</organism>
<feature type="region of interest" description="Disordered" evidence="1">
    <location>
        <begin position="59"/>
        <end position="112"/>
    </location>
</feature>
<reference evidence="2 3" key="1">
    <citation type="submission" date="2016-10" db="EMBL/GenBank/DDBJ databases">
        <authorList>
            <person name="de Groot N.N."/>
        </authorList>
    </citation>
    <scope>NUCLEOTIDE SEQUENCE [LARGE SCALE GENOMIC DNA]</scope>
    <source>
        <strain evidence="2 3">CGMCC 1.6291</strain>
    </source>
</reference>